<evidence type="ECO:0000313" key="2">
    <source>
        <dbReference type="Proteomes" id="UP001250181"/>
    </source>
</evidence>
<reference evidence="1 2" key="1">
    <citation type="submission" date="2023-09" db="EMBL/GenBank/DDBJ databases">
        <title>Streptomyces sp. nov.: A antagonism against Alternaria gaisen Producing Streptochlin, Isolated from Tamarix root soil.</title>
        <authorList>
            <person name="Chen Y."/>
        </authorList>
    </citation>
    <scope>NUCLEOTIDE SEQUENCE [LARGE SCALE GENOMIC DNA]</scope>
    <source>
        <strain evidence="1 2">TRM76323</strain>
    </source>
</reference>
<sequence length="184" mass="21274">MENKNNVGVVRELIDTIPSKEDYDSVAQKIVDIVKEHLQLKKLLIIKPGKETVKNDNYVISRFYTIRLALPEDNEVFNEITLLTQVVSGYEEDITDAIFDKLSSISELDGLFFIKHRESLSGNPIRTEPITNHSFTLEVYKEEDSDLLLDKYTEQNTLLYLSNGKNNQDKFRKVEGTETWTKIE</sequence>
<evidence type="ECO:0000313" key="1">
    <source>
        <dbReference type="EMBL" id="MDT9683362.1"/>
    </source>
</evidence>
<name>A0ABU3QLS9_9ACTN</name>
<dbReference type="Proteomes" id="UP001250181">
    <property type="component" value="Unassembled WGS sequence"/>
</dbReference>
<gene>
    <name evidence="1" type="ORF">RND61_14955</name>
</gene>
<dbReference type="RefSeq" id="WP_315878436.1">
    <property type="nucleotide sequence ID" value="NZ_JAWCTQ010000016.1"/>
</dbReference>
<organism evidence="1 2">
    <name type="scientific">Streptomyces tamarix</name>
    <dbReference type="NCBI Taxonomy" id="3078565"/>
    <lineage>
        <taxon>Bacteria</taxon>
        <taxon>Bacillati</taxon>
        <taxon>Actinomycetota</taxon>
        <taxon>Actinomycetes</taxon>
        <taxon>Kitasatosporales</taxon>
        <taxon>Streptomycetaceae</taxon>
        <taxon>Streptomyces</taxon>
    </lineage>
</organism>
<comment type="caution">
    <text evidence="1">The sequence shown here is derived from an EMBL/GenBank/DDBJ whole genome shotgun (WGS) entry which is preliminary data.</text>
</comment>
<accession>A0ABU3QLS9</accession>
<dbReference type="EMBL" id="JAWCTQ010000016">
    <property type="protein sequence ID" value="MDT9683362.1"/>
    <property type="molecule type" value="Genomic_DNA"/>
</dbReference>
<protein>
    <recommendedName>
        <fullName evidence="3">Phage protein</fullName>
    </recommendedName>
</protein>
<proteinExistence type="predicted"/>
<evidence type="ECO:0008006" key="3">
    <source>
        <dbReference type="Google" id="ProtNLM"/>
    </source>
</evidence>
<keyword evidence="2" id="KW-1185">Reference proteome</keyword>